<name>A0A7W6MM75_9HYPH</name>
<dbReference type="AlphaFoldDB" id="A0A7W6MM75"/>
<dbReference type="EMBL" id="JACIEK010000022">
    <property type="protein sequence ID" value="MBB4000525.1"/>
    <property type="molecule type" value="Genomic_DNA"/>
</dbReference>
<evidence type="ECO:0000313" key="4">
    <source>
        <dbReference type="EMBL" id="MBB4000525.1"/>
    </source>
</evidence>
<proteinExistence type="inferred from homology"/>
<keyword evidence="3" id="KW-0378">Hydrolase</keyword>
<dbReference type="Proteomes" id="UP000542776">
    <property type="component" value="Unassembled WGS sequence"/>
</dbReference>
<dbReference type="PANTHER" id="PTHR31223:SF70">
    <property type="entry name" value="LOG FAMILY PROTEIN YJL055W"/>
    <property type="match status" value="1"/>
</dbReference>
<reference evidence="4 5" key="1">
    <citation type="submission" date="2020-08" db="EMBL/GenBank/DDBJ databases">
        <title>Genomic Encyclopedia of Type Strains, Phase IV (KMG-IV): sequencing the most valuable type-strain genomes for metagenomic binning, comparative biology and taxonomic classification.</title>
        <authorList>
            <person name="Goeker M."/>
        </authorList>
    </citation>
    <scope>NUCLEOTIDE SEQUENCE [LARGE SCALE GENOMIC DNA]</scope>
    <source>
        <strain evidence="4 5">DSM 102238</strain>
    </source>
</reference>
<organism evidence="4 5">
    <name type="scientific">Aureimonas pseudogalii</name>
    <dbReference type="NCBI Taxonomy" id="1744844"/>
    <lineage>
        <taxon>Bacteria</taxon>
        <taxon>Pseudomonadati</taxon>
        <taxon>Pseudomonadota</taxon>
        <taxon>Alphaproteobacteria</taxon>
        <taxon>Hyphomicrobiales</taxon>
        <taxon>Aurantimonadaceae</taxon>
        <taxon>Aureimonas</taxon>
    </lineage>
</organism>
<evidence type="ECO:0000256" key="2">
    <source>
        <dbReference type="ARBA" id="ARBA00006763"/>
    </source>
</evidence>
<keyword evidence="5" id="KW-1185">Reference proteome</keyword>
<gene>
    <name evidence="4" type="ORF">GGR04_004403</name>
</gene>
<dbReference type="Pfam" id="PF03641">
    <property type="entry name" value="Lysine_decarbox"/>
    <property type="match status" value="1"/>
</dbReference>
<dbReference type="SUPFAM" id="SSF102405">
    <property type="entry name" value="MCP/YpsA-like"/>
    <property type="match status" value="1"/>
</dbReference>
<dbReference type="InterPro" id="IPR031100">
    <property type="entry name" value="LOG_fam"/>
</dbReference>
<comment type="catalytic activity">
    <reaction evidence="1">
        <text>AMP + H2O = D-ribose 5-phosphate + adenine</text>
        <dbReference type="Rhea" id="RHEA:20129"/>
        <dbReference type="ChEBI" id="CHEBI:15377"/>
        <dbReference type="ChEBI" id="CHEBI:16708"/>
        <dbReference type="ChEBI" id="CHEBI:78346"/>
        <dbReference type="ChEBI" id="CHEBI:456215"/>
        <dbReference type="EC" id="3.2.2.4"/>
    </reaction>
</comment>
<dbReference type="Gene3D" id="3.40.50.450">
    <property type="match status" value="1"/>
</dbReference>
<dbReference type="PANTHER" id="PTHR31223">
    <property type="entry name" value="LOG FAMILY PROTEIN YJL055W"/>
    <property type="match status" value="1"/>
</dbReference>
<comment type="similarity">
    <text evidence="2 3">Belongs to the LOG family.</text>
</comment>
<accession>A0A7W6MM75</accession>
<dbReference type="GO" id="GO:0005829">
    <property type="term" value="C:cytosol"/>
    <property type="evidence" value="ECO:0007669"/>
    <property type="project" value="TreeGrafter"/>
</dbReference>
<dbReference type="NCBIfam" id="TIGR00730">
    <property type="entry name" value="Rossman fold protein, TIGR00730 family"/>
    <property type="match status" value="1"/>
</dbReference>
<dbReference type="InterPro" id="IPR005269">
    <property type="entry name" value="LOG"/>
</dbReference>
<dbReference type="GO" id="GO:0009691">
    <property type="term" value="P:cytokinin biosynthetic process"/>
    <property type="evidence" value="ECO:0007669"/>
    <property type="project" value="UniProtKB-UniRule"/>
</dbReference>
<evidence type="ECO:0000256" key="1">
    <source>
        <dbReference type="ARBA" id="ARBA00000274"/>
    </source>
</evidence>
<sequence>MAGITVVYGGTHKGLMGHLADAALAEGGRVHGVITRRLHDRGHGHEGLTDLEILPTLRTRKKRMADLADAFVALPGGIGTLEEFMEVWTMNQLAEIDKPAGLLDTRGFFQPFLGFIDHMVTEKFLPPAHRHSIAVDADPARLVEKLRTFVRVDVPKWL</sequence>
<comment type="caution">
    <text evidence="4">The sequence shown here is derived from an EMBL/GenBank/DDBJ whole genome shotgun (WGS) entry which is preliminary data.</text>
</comment>
<dbReference type="GO" id="GO:0008714">
    <property type="term" value="F:AMP nucleosidase activity"/>
    <property type="evidence" value="ECO:0007669"/>
    <property type="project" value="UniProtKB-EC"/>
</dbReference>
<evidence type="ECO:0000313" key="5">
    <source>
        <dbReference type="Proteomes" id="UP000542776"/>
    </source>
</evidence>
<protein>
    <recommendedName>
        <fullName evidence="3">Cytokinin riboside 5'-monophosphate phosphoribohydrolase</fullName>
        <ecNumber evidence="3">3.2.2.n1</ecNumber>
    </recommendedName>
</protein>
<dbReference type="EC" id="3.2.2.n1" evidence="3"/>
<evidence type="ECO:0000256" key="3">
    <source>
        <dbReference type="RuleBase" id="RU363015"/>
    </source>
</evidence>
<keyword evidence="3" id="KW-0203">Cytokinin biosynthesis</keyword>